<dbReference type="PANTHER" id="PTHR11593">
    <property type="entry name" value="60S RIBOSOMAL PROTEIN L17"/>
    <property type="match status" value="1"/>
</dbReference>
<evidence type="ECO:0000256" key="3">
    <source>
        <dbReference type="ARBA" id="ARBA00023274"/>
    </source>
</evidence>
<dbReference type="PROSITE" id="PS00464">
    <property type="entry name" value="RIBOSOMAL_L22"/>
    <property type="match status" value="1"/>
</dbReference>
<evidence type="ECO:0000256" key="2">
    <source>
        <dbReference type="ARBA" id="ARBA00022980"/>
    </source>
</evidence>
<evidence type="ECO:0000256" key="6">
    <source>
        <dbReference type="RuleBase" id="RU004007"/>
    </source>
</evidence>
<evidence type="ECO:0000256" key="5">
    <source>
        <dbReference type="RuleBase" id="RU004005"/>
    </source>
</evidence>
<dbReference type="NCBIfam" id="NF003260">
    <property type="entry name" value="PRK04223.1"/>
    <property type="match status" value="1"/>
</dbReference>
<dbReference type="OrthoDB" id="314984at2157"/>
<dbReference type="EMBL" id="BDMD01000082">
    <property type="protein sequence ID" value="GBF09694.1"/>
    <property type="molecule type" value="Genomic_DNA"/>
</dbReference>
<dbReference type="SUPFAM" id="SSF54843">
    <property type="entry name" value="Ribosomal protein L22"/>
    <property type="match status" value="1"/>
</dbReference>
<gene>
    <name evidence="4" type="primary">rpl22</name>
    <name evidence="7" type="ORF">apy_14190</name>
</gene>
<comment type="caution">
    <text evidence="7">The sequence shown here is derived from an EMBL/GenBank/DDBJ whole genome shotgun (WGS) entry which is preliminary data.</text>
</comment>
<dbReference type="GO" id="GO:0002181">
    <property type="term" value="P:cytoplasmic translation"/>
    <property type="evidence" value="ECO:0007669"/>
    <property type="project" value="TreeGrafter"/>
</dbReference>
<reference evidence="7 8" key="1">
    <citation type="submission" date="2017-02" db="EMBL/GenBank/DDBJ databases">
        <title>isolation and characterization of a novel temperate virus Aeropyrum globular virus 1 infecting hyperthermophilic archaeon Aeropyrum.</title>
        <authorList>
            <person name="Yumiya M."/>
            <person name="Yoshida T."/>
            <person name="Sako Y."/>
        </authorList>
    </citation>
    <scope>NUCLEOTIDE SEQUENCE [LARGE SCALE GENOMIC DNA]</scope>
    <source>
        <strain evidence="7 8">YK1-12-2013</strain>
    </source>
</reference>
<dbReference type="InterPro" id="IPR057265">
    <property type="entry name" value="Ribosomal_uL22_arc-type"/>
</dbReference>
<dbReference type="GO" id="GO:0022625">
    <property type="term" value="C:cytosolic large ribosomal subunit"/>
    <property type="evidence" value="ECO:0007669"/>
    <property type="project" value="UniProtKB-UniRule"/>
</dbReference>
<dbReference type="Proteomes" id="UP000291213">
    <property type="component" value="Unassembled WGS sequence"/>
</dbReference>
<dbReference type="GO" id="GO:0003735">
    <property type="term" value="F:structural constituent of ribosome"/>
    <property type="evidence" value="ECO:0007669"/>
    <property type="project" value="UniProtKB-UniRule"/>
</dbReference>
<name>A0A401HBA9_AERPX</name>
<dbReference type="InterPro" id="IPR005721">
    <property type="entry name" value="Ribosomal_uL22_euk/arc"/>
</dbReference>
<organism evidence="7 8">
    <name type="scientific">Aeropyrum pernix</name>
    <dbReference type="NCBI Taxonomy" id="56636"/>
    <lineage>
        <taxon>Archaea</taxon>
        <taxon>Thermoproteota</taxon>
        <taxon>Thermoprotei</taxon>
        <taxon>Desulfurococcales</taxon>
        <taxon>Desulfurococcaceae</taxon>
        <taxon>Aeropyrum</taxon>
    </lineage>
</organism>
<keyword evidence="4 6" id="KW-0694">RNA-binding</keyword>
<dbReference type="InterPro" id="IPR001063">
    <property type="entry name" value="Ribosomal_uL22"/>
</dbReference>
<keyword evidence="2 4" id="KW-0689">Ribosomal protein</keyword>
<protein>
    <recommendedName>
        <fullName evidence="4">Large ribosomal subunit protein uL22</fullName>
    </recommendedName>
</protein>
<evidence type="ECO:0000256" key="4">
    <source>
        <dbReference type="HAMAP-Rule" id="MF_01331"/>
    </source>
</evidence>
<accession>A0A401HBA9</accession>
<comment type="similarity">
    <text evidence="1 4 5">Belongs to the universal ribosomal protein uL22 family.</text>
</comment>
<proteinExistence type="inferred from homology"/>
<comment type="function">
    <text evidence="4 6">This protein binds specifically to 23S rRNA. It makes multiple contacts with different domains of the 23S rRNA in the assembled 50S subunit and ribosome.</text>
</comment>
<dbReference type="InterPro" id="IPR036394">
    <property type="entry name" value="Ribosomal_uL22_sf"/>
</dbReference>
<dbReference type="RefSeq" id="WP_131160638.1">
    <property type="nucleotide sequence ID" value="NZ_BDMD01000082.1"/>
</dbReference>
<keyword evidence="3 4" id="KW-0687">Ribonucleoprotein</keyword>
<dbReference type="AlphaFoldDB" id="A0A401HBA9"/>
<evidence type="ECO:0000313" key="7">
    <source>
        <dbReference type="EMBL" id="GBF09694.1"/>
    </source>
</evidence>
<dbReference type="CDD" id="cd00336">
    <property type="entry name" value="Ribosomal_L22"/>
    <property type="match status" value="1"/>
</dbReference>
<comment type="subunit">
    <text evidence="4 6">Part of the 50S ribosomal subunit.</text>
</comment>
<dbReference type="HAMAP" id="MF_01331_A">
    <property type="entry name" value="Ribosomal_uL22_A"/>
    <property type="match status" value="1"/>
</dbReference>
<dbReference type="Pfam" id="PF00237">
    <property type="entry name" value="Ribosomal_L22"/>
    <property type="match status" value="1"/>
</dbReference>
<evidence type="ECO:0000313" key="8">
    <source>
        <dbReference type="Proteomes" id="UP000291213"/>
    </source>
</evidence>
<comment type="function">
    <text evidence="4">The globular domain of the protein is located near the polypeptide exit tunnel on the outside of the subunit, while an extended beta-hairpin is found that lines the wall of the exit tunnel in the center of the 70S ribosome.</text>
</comment>
<sequence length="156" mass="18104">MPRWGYSVKLRDESEVAKAVLRNVPVHPKIMAEVARAINGMRVDEARRYLRAVIEKREAVPFRRAHGKQAHRRGLADKWGWPVGRYPVKAARYMLKLLDNVEANAANKNLDVERLKIIHVAAHKGITLKRWMPRAWGRATPRNRVHSHIEIMVREV</sequence>
<dbReference type="Gene3D" id="3.90.470.10">
    <property type="entry name" value="Ribosomal protein L22/L17"/>
    <property type="match status" value="1"/>
</dbReference>
<dbReference type="GO" id="GO:0019843">
    <property type="term" value="F:rRNA binding"/>
    <property type="evidence" value="ECO:0007669"/>
    <property type="project" value="UniProtKB-UniRule"/>
</dbReference>
<dbReference type="NCBIfam" id="TIGR01038">
    <property type="entry name" value="uL22_arch_euk"/>
    <property type="match status" value="1"/>
</dbReference>
<dbReference type="InterPro" id="IPR018260">
    <property type="entry name" value="Ribosomal_uL22_CS"/>
</dbReference>
<dbReference type="PANTHER" id="PTHR11593:SF10">
    <property type="entry name" value="60S RIBOSOMAL PROTEIN L17"/>
    <property type="match status" value="1"/>
</dbReference>
<keyword evidence="4 6" id="KW-0699">rRNA-binding</keyword>
<evidence type="ECO:0000256" key="1">
    <source>
        <dbReference type="ARBA" id="ARBA00009451"/>
    </source>
</evidence>